<dbReference type="EMBL" id="SRSF01000004">
    <property type="protein sequence ID" value="THH39328.1"/>
    <property type="molecule type" value="Genomic_DNA"/>
</dbReference>
<evidence type="ECO:0000256" key="1">
    <source>
        <dbReference type="SAM" id="Phobius"/>
    </source>
</evidence>
<feature type="transmembrane region" description="Helical" evidence="1">
    <location>
        <begin position="77"/>
        <end position="95"/>
    </location>
</feature>
<reference evidence="3 4" key="1">
    <citation type="submission" date="2019-04" db="EMBL/GenBank/DDBJ databases">
        <title>Lewinella litorea sp. nov., isolated from a marine sand.</title>
        <authorList>
            <person name="Yoon J.-H."/>
        </authorList>
    </citation>
    <scope>NUCLEOTIDE SEQUENCE [LARGE SCALE GENOMIC DNA]</scope>
    <source>
        <strain evidence="3 4">HSMS-39</strain>
    </source>
</reference>
<name>A0A4S4NLW7_9BACT</name>
<dbReference type="CDD" id="cd03507">
    <property type="entry name" value="Delta12-FADS-like"/>
    <property type="match status" value="1"/>
</dbReference>
<protein>
    <submittedName>
        <fullName evidence="3">Fatty acid desaturase</fullName>
    </submittedName>
</protein>
<dbReference type="Pfam" id="PF00487">
    <property type="entry name" value="FA_desaturase"/>
    <property type="match status" value="1"/>
</dbReference>
<evidence type="ECO:0000259" key="2">
    <source>
        <dbReference type="Pfam" id="PF00487"/>
    </source>
</evidence>
<organism evidence="3 4">
    <name type="scientific">Neolewinella litorea</name>
    <dbReference type="NCBI Taxonomy" id="2562452"/>
    <lineage>
        <taxon>Bacteria</taxon>
        <taxon>Pseudomonadati</taxon>
        <taxon>Bacteroidota</taxon>
        <taxon>Saprospiria</taxon>
        <taxon>Saprospirales</taxon>
        <taxon>Lewinellaceae</taxon>
        <taxon>Neolewinella</taxon>
    </lineage>
</organism>
<feature type="transmembrane region" description="Helical" evidence="1">
    <location>
        <begin position="51"/>
        <end position="71"/>
    </location>
</feature>
<keyword evidence="1" id="KW-0812">Transmembrane</keyword>
<dbReference type="OrthoDB" id="9769653at2"/>
<evidence type="ECO:0000313" key="4">
    <source>
        <dbReference type="Proteomes" id="UP000308528"/>
    </source>
</evidence>
<feature type="transmembrane region" description="Helical" evidence="1">
    <location>
        <begin position="179"/>
        <end position="201"/>
    </location>
</feature>
<keyword evidence="1" id="KW-1133">Transmembrane helix</keyword>
<dbReference type="GO" id="GO:0006629">
    <property type="term" value="P:lipid metabolic process"/>
    <property type="evidence" value="ECO:0007669"/>
    <property type="project" value="InterPro"/>
</dbReference>
<accession>A0A4S4NLW7</accession>
<dbReference type="Proteomes" id="UP000308528">
    <property type="component" value="Unassembled WGS sequence"/>
</dbReference>
<gene>
    <name evidence="3" type="ORF">E4021_11265</name>
</gene>
<feature type="transmembrane region" description="Helical" evidence="1">
    <location>
        <begin position="235"/>
        <end position="255"/>
    </location>
</feature>
<feature type="transmembrane region" description="Helical" evidence="1">
    <location>
        <begin position="115"/>
        <end position="132"/>
    </location>
</feature>
<evidence type="ECO:0000313" key="3">
    <source>
        <dbReference type="EMBL" id="THH39328.1"/>
    </source>
</evidence>
<dbReference type="PANTHER" id="PTHR19353">
    <property type="entry name" value="FATTY ACID DESATURASE 2"/>
    <property type="match status" value="1"/>
</dbReference>
<dbReference type="InterPro" id="IPR005804">
    <property type="entry name" value="FA_desaturase_dom"/>
</dbReference>
<sequence length="367" mass="43581">MAGFPQRHQGIILKIHQVQVQFQNTVEDIHQSLKNWKTIISQYQQANTWRAIGQLFSSFGPFVALWVAMYFSVGYSIWLTLLLGMVNAFFLVRIFIIQHDCGHYSFFSKRKVNDAMGFICSFFSSIPYTYWARVHSFHHGHTGQLEHRDIGDIDFLTVDEFRKLNGWGRFKYRVFRNPFVLFILLPMLYLGVVLRVPRINFPGWSPIHRKMHLNNLLILAAYVGLGFLLGWKAFLIVQGSIIFFFGIIAFWFFYVQHQHDHTYMQWSKNWDYLTAAIKGATFYKLPRIMHFLTGNIGYHHIHHLSSRIPNYNLRRCAKENPVLQRHVTKITFLQSLPLMFNKLWDEEKQRMISFREFYRNEQRNLAA</sequence>
<feature type="domain" description="Fatty acid desaturase" evidence="2">
    <location>
        <begin position="78"/>
        <end position="326"/>
    </location>
</feature>
<keyword evidence="1" id="KW-0472">Membrane</keyword>
<dbReference type="GO" id="GO:0016717">
    <property type="term" value="F:oxidoreductase activity, acting on paired donors, with oxidation of a pair of donors resulting in the reduction of molecular oxygen to two molecules of water"/>
    <property type="evidence" value="ECO:0007669"/>
    <property type="project" value="TreeGrafter"/>
</dbReference>
<dbReference type="InterPro" id="IPR012171">
    <property type="entry name" value="Fatty_acid_desaturase"/>
</dbReference>
<dbReference type="AlphaFoldDB" id="A0A4S4NLW7"/>
<comment type="caution">
    <text evidence="3">The sequence shown here is derived from an EMBL/GenBank/DDBJ whole genome shotgun (WGS) entry which is preliminary data.</text>
</comment>
<dbReference type="GO" id="GO:0016020">
    <property type="term" value="C:membrane"/>
    <property type="evidence" value="ECO:0007669"/>
    <property type="project" value="TreeGrafter"/>
</dbReference>
<dbReference type="PANTHER" id="PTHR19353:SF73">
    <property type="entry name" value="FATTY ACID DESATURASE"/>
    <property type="match status" value="1"/>
</dbReference>
<keyword evidence="4" id="KW-1185">Reference proteome</keyword>
<proteinExistence type="predicted"/>
<feature type="transmembrane region" description="Helical" evidence="1">
    <location>
        <begin position="213"/>
        <end position="229"/>
    </location>
</feature>